<evidence type="ECO:0000313" key="3">
    <source>
        <dbReference type="EMBL" id="GGS42441.1"/>
    </source>
</evidence>
<evidence type="ECO:0000256" key="1">
    <source>
        <dbReference type="SAM" id="Phobius"/>
    </source>
</evidence>
<dbReference type="SMART" id="SM00327">
    <property type="entry name" value="VWA"/>
    <property type="match status" value="1"/>
</dbReference>
<accession>A0A918LFF2</accession>
<keyword evidence="1" id="KW-0472">Membrane</keyword>
<dbReference type="Gene3D" id="3.40.50.410">
    <property type="entry name" value="von Willebrand factor, type A domain"/>
    <property type="match status" value="1"/>
</dbReference>
<feature type="transmembrane region" description="Helical" evidence="1">
    <location>
        <begin position="96"/>
        <end position="114"/>
    </location>
</feature>
<comment type="caution">
    <text evidence="3">The sequence shown here is derived from an EMBL/GenBank/DDBJ whole genome shotgun (WGS) entry which is preliminary data.</text>
</comment>
<dbReference type="InterPro" id="IPR002035">
    <property type="entry name" value="VWF_A"/>
</dbReference>
<reference evidence="3" key="2">
    <citation type="submission" date="2020-09" db="EMBL/GenBank/DDBJ databases">
        <authorList>
            <person name="Sun Q."/>
            <person name="Ohkuma M."/>
        </authorList>
    </citation>
    <scope>NUCLEOTIDE SEQUENCE</scope>
    <source>
        <strain evidence="3">JCM 3276</strain>
    </source>
</reference>
<evidence type="ECO:0000259" key="2">
    <source>
        <dbReference type="PROSITE" id="PS50234"/>
    </source>
</evidence>
<name>A0A918LFF2_9PSEU</name>
<dbReference type="InterPro" id="IPR036465">
    <property type="entry name" value="vWFA_dom_sf"/>
</dbReference>
<dbReference type="Pfam" id="PF13531">
    <property type="entry name" value="SBP_bac_11"/>
    <property type="match status" value="1"/>
</dbReference>
<dbReference type="RefSeq" id="WP_189212194.1">
    <property type="nucleotide sequence ID" value="NZ_BMRB01000003.1"/>
</dbReference>
<sequence>MVGLWVHGFPRGKVSSTLSTDEHKPERSQLGWVALMMLGEILMALSANSLTSLRAWLQFIGGAVLVAAGGSQLRAPVLSKLRRWVSGRSRRLWTRMVAWTAGVAAAAAVVWIGTPPAVAYGRFLIYGCEHPIELRVATPPDDVELYREVADAYERHTAEESLGCPTTHVAVYPVAPERAVKGLGVGWTADYVREYGPHPDVLITTAPSDLARLRQTLADTDRRHPVVDGDREIGWSPLVLGVPVGAVDRLGGIDPNAATWHDLLRAAEAGGLGVVRPYPTTTGIGLLATDALLSTADRGLLPAAQARVRERWVGRSADRDGFPLAPGPLLLQTHRARDKPSTALIVAEQALVRSNALTRTDARVTLPNCASAEAPPGCLIAYYPSDTFRVRHTFAAIGWNGDSPAARAARAFGDWLGTPQGQAALNDTGLRTNDAEAGELLSRHYGALTGPHVAAMRDEPDAAREAAVRALHDNAQRPGRVLLALDTSERMGTPEAGGRTRLSAASGGVMAALDLLGPDDVVGLWTYSGDGVRPLVPFGPRDAVAEAADERLPDLSAAGTTPLHRAVAEGVAAVGPGDERRIGALVVLAGGDDTAGGMTAAQLLDAVRGQDVRVFVIAMGEAACASTFAALTRATDGACLHAGPGSVDRALTDLFRQLWG</sequence>
<gene>
    <name evidence="3" type="ORF">GCM10010171_41640</name>
</gene>
<keyword evidence="4" id="KW-1185">Reference proteome</keyword>
<feature type="transmembrane region" description="Helical" evidence="1">
    <location>
        <begin position="56"/>
        <end position="75"/>
    </location>
</feature>
<keyword evidence="1" id="KW-1133">Transmembrane helix</keyword>
<reference evidence="3" key="1">
    <citation type="journal article" date="2014" name="Int. J. Syst. Evol. Microbiol.">
        <title>Complete genome sequence of Corynebacterium casei LMG S-19264T (=DSM 44701T), isolated from a smear-ripened cheese.</title>
        <authorList>
            <consortium name="US DOE Joint Genome Institute (JGI-PGF)"/>
            <person name="Walter F."/>
            <person name="Albersmeier A."/>
            <person name="Kalinowski J."/>
            <person name="Ruckert C."/>
        </authorList>
    </citation>
    <scope>NUCLEOTIDE SEQUENCE</scope>
    <source>
        <strain evidence="3">JCM 3276</strain>
    </source>
</reference>
<organism evidence="3 4">
    <name type="scientific">Actinokineospora fastidiosa</name>
    <dbReference type="NCBI Taxonomy" id="1816"/>
    <lineage>
        <taxon>Bacteria</taxon>
        <taxon>Bacillati</taxon>
        <taxon>Actinomycetota</taxon>
        <taxon>Actinomycetes</taxon>
        <taxon>Pseudonocardiales</taxon>
        <taxon>Pseudonocardiaceae</taxon>
        <taxon>Actinokineospora</taxon>
    </lineage>
</organism>
<dbReference type="SUPFAM" id="SSF53300">
    <property type="entry name" value="vWA-like"/>
    <property type="match status" value="1"/>
</dbReference>
<evidence type="ECO:0000313" key="4">
    <source>
        <dbReference type="Proteomes" id="UP000660680"/>
    </source>
</evidence>
<dbReference type="AlphaFoldDB" id="A0A918LFF2"/>
<proteinExistence type="predicted"/>
<keyword evidence="1" id="KW-0812">Transmembrane</keyword>
<dbReference type="Proteomes" id="UP000660680">
    <property type="component" value="Unassembled WGS sequence"/>
</dbReference>
<protein>
    <recommendedName>
        <fullName evidence="2">VWFA domain-containing protein</fullName>
    </recommendedName>
</protein>
<dbReference type="PROSITE" id="PS50234">
    <property type="entry name" value="VWFA"/>
    <property type="match status" value="1"/>
</dbReference>
<dbReference type="SUPFAM" id="SSF53850">
    <property type="entry name" value="Periplasmic binding protein-like II"/>
    <property type="match status" value="1"/>
</dbReference>
<dbReference type="EMBL" id="BMRB01000003">
    <property type="protein sequence ID" value="GGS42441.1"/>
    <property type="molecule type" value="Genomic_DNA"/>
</dbReference>
<feature type="domain" description="VWFA" evidence="2">
    <location>
        <begin position="480"/>
        <end position="658"/>
    </location>
</feature>